<organism evidence="3 4">
    <name type="scientific">Rhodococcus oxybenzonivorans</name>
    <dbReference type="NCBI Taxonomy" id="1990687"/>
    <lineage>
        <taxon>Bacteria</taxon>
        <taxon>Bacillati</taxon>
        <taxon>Actinomycetota</taxon>
        <taxon>Actinomycetes</taxon>
        <taxon>Mycobacteriales</taxon>
        <taxon>Nocardiaceae</taxon>
        <taxon>Rhodococcus</taxon>
    </lineage>
</organism>
<dbReference type="Pfam" id="PF06863">
    <property type="entry name" value="DUF1254"/>
    <property type="match status" value="1"/>
</dbReference>
<dbReference type="RefSeq" id="WP_317746841.1">
    <property type="nucleotide sequence ID" value="NZ_JAWLUP010000109.1"/>
</dbReference>
<dbReference type="Pfam" id="PF06742">
    <property type="entry name" value="DUF1214"/>
    <property type="match status" value="1"/>
</dbReference>
<protein>
    <submittedName>
        <fullName evidence="3">DUF1254 domain-containing protein</fullName>
    </submittedName>
</protein>
<dbReference type="InterPro" id="IPR037049">
    <property type="entry name" value="DUF1214_C_sf"/>
</dbReference>
<accession>A0AAE4V3L4</accession>
<reference evidence="3" key="1">
    <citation type="submission" date="2023-10" db="EMBL/GenBank/DDBJ databases">
        <title>Development of a sustainable strategy for remediation of hydrocarbon-contaminated territories based on the waste exchange concept.</title>
        <authorList>
            <person name="Krivoruchko A."/>
        </authorList>
    </citation>
    <scope>NUCLEOTIDE SEQUENCE</scope>
    <source>
        <strain evidence="3">IEGM 68</strain>
    </source>
</reference>
<evidence type="ECO:0000259" key="1">
    <source>
        <dbReference type="Pfam" id="PF06742"/>
    </source>
</evidence>
<dbReference type="InterPro" id="IPR010679">
    <property type="entry name" value="DUF1254"/>
</dbReference>
<comment type="caution">
    <text evidence="3">The sequence shown here is derived from an EMBL/GenBank/DDBJ whole genome shotgun (WGS) entry which is preliminary data.</text>
</comment>
<gene>
    <name evidence="3" type="ORF">R4315_25300</name>
</gene>
<name>A0AAE4V3L4_9NOCA</name>
<dbReference type="EMBL" id="JAWLUP010000109">
    <property type="protein sequence ID" value="MDV7267842.1"/>
    <property type="molecule type" value="Genomic_DNA"/>
</dbReference>
<dbReference type="Gene3D" id="2.60.40.1610">
    <property type="entry name" value="Domain of unknown function DUF1254"/>
    <property type="match status" value="1"/>
</dbReference>
<dbReference type="Proteomes" id="UP001185863">
    <property type="component" value="Unassembled WGS sequence"/>
</dbReference>
<feature type="domain" description="DUF1254" evidence="2">
    <location>
        <begin position="73"/>
        <end position="199"/>
    </location>
</feature>
<dbReference type="InterPro" id="IPR010621">
    <property type="entry name" value="DUF1214"/>
</dbReference>
<evidence type="ECO:0000313" key="3">
    <source>
        <dbReference type="EMBL" id="MDV7267842.1"/>
    </source>
</evidence>
<dbReference type="PANTHER" id="PTHR36509">
    <property type="entry name" value="BLL3101 PROTEIN"/>
    <property type="match status" value="1"/>
</dbReference>
<feature type="domain" description="DUF1214" evidence="1">
    <location>
        <begin position="334"/>
        <end position="436"/>
    </location>
</feature>
<sequence>MAFARSSYDPTEATQLSASARADIVPHDGDDHENLSRTAMMQAVIYGLPSVYQYASMCSTSAPKTPAEPWRLNTFAHDRQIADSTYKAFRVPNVDTLYSNGWLDLADGPVFIDLPSFGERYYTLQLLDAYSNVSNISSRTYPDAPQRFAVMTTDWQGPTPADVEVFRVATPLMWVLMRIQVFGTGDLPVVHKLQDEVTISTDHAVTANRSWPIIHQEEVETSWQSFLSALDTSLRINGHPRTDQSHVQQFRILGISNPDISSSGLRELDAAAARGAARGFSDAMSLLARSRPQLGEPIGSGWTRVLDKGTHGDNFLARAVMNFVGLGANVVDENCSYNTYYDRNRDQLNGSDHSYQIHLTDPPPAKAFWSITLYDLNGWLYAAPAGKHSVGTSGREEDAAAYPMTITISNERPAVGEWLPCPAGPFFIALRMYQPKNSALHGEWTPPPVHIVSDPTH</sequence>
<dbReference type="InterPro" id="IPR037050">
    <property type="entry name" value="DUF1254_sf"/>
</dbReference>
<dbReference type="SUPFAM" id="SSF160935">
    <property type="entry name" value="VPA0735-like"/>
    <property type="match status" value="1"/>
</dbReference>
<dbReference type="AlphaFoldDB" id="A0AAE4V3L4"/>
<dbReference type="Gene3D" id="2.60.120.600">
    <property type="entry name" value="Domain of unknown function DUF1214, C-terminal domain"/>
    <property type="match status" value="1"/>
</dbReference>
<dbReference type="PANTHER" id="PTHR36509:SF2">
    <property type="entry name" value="BLL3101 PROTEIN"/>
    <property type="match status" value="1"/>
</dbReference>
<evidence type="ECO:0000313" key="4">
    <source>
        <dbReference type="Proteomes" id="UP001185863"/>
    </source>
</evidence>
<proteinExistence type="predicted"/>
<evidence type="ECO:0000259" key="2">
    <source>
        <dbReference type="Pfam" id="PF06863"/>
    </source>
</evidence>